<gene>
    <name evidence="7" type="ORF">C7B45_07050</name>
</gene>
<dbReference type="EMBL" id="PXYV01000018">
    <property type="protein sequence ID" value="PSR22365.1"/>
    <property type="molecule type" value="Genomic_DNA"/>
</dbReference>
<dbReference type="InterPro" id="IPR006076">
    <property type="entry name" value="FAD-dep_OxRdtase"/>
</dbReference>
<dbReference type="InterPro" id="IPR000447">
    <property type="entry name" value="G3P_DH_FAD-dep"/>
</dbReference>
<comment type="similarity">
    <text evidence="2">Belongs to the FAD-dependent glycerol-3-phosphate dehydrogenase family.</text>
</comment>
<dbReference type="InterPro" id="IPR041854">
    <property type="entry name" value="BFD-like_2Fe2S-bd_dom_sf"/>
</dbReference>
<evidence type="ECO:0000256" key="2">
    <source>
        <dbReference type="ARBA" id="ARBA00007330"/>
    </source>
</evidence>
<evidence type="ECO:0000256" key="4">
    <source>
        <dbReference type="ARBA" id="ARBA00022827"/>
    </source>
</evidence>
<evidence type="ECO:0000313" key="7">
    <source>
        <dbReference type="EMBL" id="PSR22365.1"/>
    </source>
</evidence>
<dbReference type="PRINTS" id="PR01001">
    <property type="entry name" value="FADG3PDH"/>
</dbReference>
<dbReference type="Pfam" id="PF01266">
    <property type="entry name" value="DAO"/>
    <property type="match status" value="1"/>
</dbReference>
<dbReference type="InterPro" id="IPR036188">
    <property type="entry name" value="FAD/NAD-bd_sf"/>
</dbReference>
<dbReference type="GO" id="GO:0006072">
    <property type="term" value="P:glycerol-3-phosphate metabolic process"/>
    <property type="evidence" value="ECO:0007669"/>
    <property type="project" value="InterPro"/>
</dbReference>
<evidence type="ECO:0000256" key="1">
    <source>
        <dbReference type="ARBA" id="ARBA00001974"/>
    </source>
</evidence>
<accession>A0A2T2WJG7</accession>
<dbReference type="AlphaFoldDB" id="A0A2T2WJG7"/>
<keyword evidence="3" id="KW-0285">Flavoprotein</keyword>
<comment type="caution">
    <text evidence="7">The sequence shown here is derived from an EMBL/GenBank/DDBJ whole genome shotgun (WGS) entry which is preliminary data.</text>
</comment>
<reference evidence="7 8" key="1">
    <citation type="journal article" date="2014" name="BMC Genomics">
        <title>Comparison of environmental and isolate Sulfobacillus genomes reveals diverse carbon, sulfur, nitrogen, and hydrogen metabolisms.</title>
        <authorList>
            <person name="Justice N.B."/>
            <person name="Norman A."/>
            <person name="Brown C.T."/>
            <person name="Singh A."/>
            <person name="Thomas B.C."/>
            <person name="Banfield J.F."/>
        </authorList>
    </citation>
    <scope>NUCLEOTIDE SEQUENCE [LARGE SCALE GENOMIC DNA]</scope>
    <source>
        <strain evidence="7">AMDSBA3</strain>
    </source>
</reference>
<name>A0A2T2WJG7_9FIRM</name>
<dbReference type="PANTHER" id="PTHR11985">
    <property type="entry name" value="GLYCEROL-3-PHOSPHATE DEHYDROGENASE"/>
    <property type="match status" value="1"/>
</dbReference>
<keyword evidence="4" id="KW-0274">FAD</keyword>
<dbReference type="Gene3D" id="3.50.50.60">
    <property type="entry name" value="FAD/NAD(P)-binding domain"/>
    <property type="match status" value="3"/>
</dbReference>
<evidence type="ECO:0000313" key="8">
    <source>
        <dbReference type="Proteomes" id="UP000241848"/>
    </source>
</evidence>
<proteinExistence type="inferred from homology"/>
<protein>
    <submittedName>
        <fullName evidence="7">Glycerol 3-phosphate dehydrogenase</fullName>
    </submittedName>
</protein>
<dbReference type="GO" id="GO:0004368">
    <property type="term" value="F:glycerol-3-phosphate dehydrogenase (quinone) activity"/>
    <property type="evidence" value="ECO:0007669"/>
    <property type="project" value="InterPro"/>
</dbReference>
<dbReference type="PANTHER" id="PTHR11985:SF15">
    <property type="entry name" value="GLYCEROL-3-PHOSPHATE DEHYDROGENASE, MITOCHONDRIAL"/>
    <property type="match status" value="1"/>
</dbReference>
<evidence type="ECO:0000259" key="6">
    <source>
        <dbReference type="Pfam" id="PF01266"/>
    </source>
</evidence>
<evidence type="ECO:0000256" key="3">
    <source>
        <dbReference type="ARBA" id="ARBA00022630"/>
    </source>
</evidence>
<organism evidence="7 8">
    <name type="scientific">Sulfobacillus acidophilus</name>
    <dbReference type="NCBI Taxonomy" id="53633"/>
    <lineage>
        <taxon>Bacteria</taxon>
        <taxon>Bacillati</taxon>
        <taxon>Bacillota</taxon>
        <taxon>Clostridia</taxon>
        <taxon>Eubacteriales</taxon>
        <taxon>Clostridiales Family XVII. Incertae Sedis</taxon>
        <taxon>Sulfobacillus</taxon>
    </lineage>
</organism>
<evidence type="ECO:0000256" key="5">
    <source>
        <dbReference type="ARBA" id="ARBA00023002"/>
    </source>
</evidence>
<dbReference type="SUPFAM" id="SSF51905">
    <property type="entry name" value="FAD/NAD(P)-binding domain"/>
    <property type="match status" value="1"/>
</dbReference>
<dbReference type="Gene3D" id="1.10.10.1100">
    <property type="entry name" value="BFD-like [2Fe-2S]-binding domain"/>
    <property type="match status" value="1"/>
</dbReference>
<dbReference type="SUPFAM" id="SSF54373">
    <property type="entry name" value="FAD-linked reductases, C-terminal domain"/>
    <property type="match status" value="1"/>
</dbReference>
<dbReference type="Proteomes" id="UP000241848">
    <property type="component" value="Unassembled WGS sequence"/>
</dbReference>
<feature type="domain" description="FAD dependent oxidoreductase" evidence="6">
    <location>
        <begin position="2"/>
        <end position="331"/>
    </location>
</feature>
<sequence length="491" mass="53529">MVVVIGGGCTGLGVAWDLILRGVPVTVVEARELGSGTSGRFHGLLHSGGRYAVTDPVSAKQCRQENEVLRRIAPSAVESVGGYFVSVDDGVESYMRDWIAGTQSAGIPVTEVSVETAIRRLPGLNPRVQRAFAVADAVLKGFELLDLLRVNGERRGVTILTETRVTQVQTVNGQVSGISVRTKDGERRIPCDAVVNAAGPWAGQVAQLFGERVQMELSSGLMLIYSNRMVPSVVNRLAPPGDGDIVVPHGRTVILGTTEVPQVDPEPPEPTRESAEYLQSLGQAMFPEMNRWRILRAFVGVRPLFEGNGVVPQSRVSRDFTVVDHGRQGGLQGAFSVMGGKWTTFRLMGERTADVVVEYLHQSSPSISAHTVLEPDAPREKHSASSTICECERVSEAQLLDQMAEPFDNWRTRTWFAMGPCQGTMCAHRAVSLRMQYTDVEGGLDELTNLRRERERGVRPVAWGTNARELALTEALSCQTLAEGVAHDHLR</sequence>
<comment type="cofactor">
    <cofactor evidence="1">
        <name>FAD</name>
        <dbReference type="ChEBI" id="CHEBI:57692"/>
    </cofactor>
</comment>
<keyword evidence="5" id="KW-0560">Oxidoreductase</keyword>